<dbReference type="OrthoDB" id="10066125at2759"/>
<dbReference type="PANTHER" id="PTHR22175:SF0">
    <property type="entry name" value="SMALL ACIDIC PROTEIN"/>
    <property type="match status" value="1"/>
</dbReference>
<gene>
    <name evidence="5" type="ORF">scyTo_0016359</name>
</gene>
<proteinExistence type="inferred from homology"/>
<dbReference type="AlphaFoldDB" id="A0A401Q5Q8"/>
<accession>A0A401Q5Q8</accession>
<feature type="compositionally biased region" description="Basic and acidic residues" evidence="3">
    <location>
        <begin position="1"/>
        <end position="19"/>
    </location>
</feature>
<protein>
    <recommendedName>
        <fullName evidence="2">Small acidic protein</fullName>
    </recommendedName>
</protein>
<evidence type="ECO:0000256" key="3">
    <source>
        <dbReference type="SAM" id="MobiDB-lite"/>
    </source>
</evidence>
<evidence type="ECO:0000313" key="6">
    <source>
        <dbReference type="Proteomes" id="UP000288216"/>
    </source>
</evidence>
<comment type="caution">
    <text evidence="5">The sequence shown here is derived from an EMBL/GenBank/DDBJ whole genome shotgun (WGS) entry which is preliminary data.</text>
</comment>
<feature type="compositionally biased region" description="Basic and acidic residues" evidence="3">
    <location>
        <begin position="56"/>
        <end position="92"/>
    </location>
</feature>
<dbReference type="EMBL" id="BFAA01009846">
    <property type="protein sequence ID" value="GCB80720.1"/>
    <property type="molecule type" value="Genomic_DNA"/>
</dbReference>
<feature type="region of interest" description="Disordered" evidence="3">
    <location>
        <begin position="1"/>
        <end position="181"/>
    </location>
</feature>
<comment type="similarity">
    <text evidence="1">Belongs to the SMAP family.</text>
</comment>
<dbReference type="OMA" id="HHGRFVI"/>
<dbReference type="PANTHER" id="PTHR22175">
    <property type="entry name" value="SMALL ACIDIC PROTEIN-RELATED"/>
    <property type="match status" value="1"/>
</dbReference>
<feature type="compositionally biased region" description="Polar residues" evidence="3">
    <location>
        <begin position="93"/>
        <end position="102"/>
    </location>
</feature>
<organism evidence="5 6">
    <name type="scientific">Scyliorhinus torazame</name>
    <name type="common">Cloudy catshark</name>
    <name type="synonym">Catulus torazame</name>
    <dbReference type="NCBI Taxonomy" id="75743"/>
    <lineage>
        <taxon>Eukaryota</taxon>
        <taxon>Metazoa</taxon>
        <taxon>Chordata</taxon>
        <taxon>Craniata</taxon>
        <taxon>Vertebrata</taxon>
        <taxon>Chondrichthyes</taxon>
        <taxon>Elasmobranchii</taxon>
        <taxon>Galeomorphii</taxon>
        <taxon>Galeoidea</taxon>
        <taxon>Carcharhiniformes</taxon>
        <taxon>Scyliorhinidae</taxon>
        <taxon>Scyliorhinus</taxon>
    </lineage>
</organism>
<feature type="compositionally biased region" description="Basic and acidic residues" evidence="3">
    <location>
        <begin position="151"/>
        <end position="169"/>
    </location>
</feature>
<evidence type="ECO:0000256" key="2">
    <source>
        <dbReference type="ARBA" id="ARBA00016161"/>
    </source>
</evidence>
<evidence type="ECO:0000313" key="5">
    <source>
        <dbReference type="EMBL" id="GCB80720.1"/>
    </source>
</evidence>
<sequence length="181" mass="20081">MSSADGERARQRPRAEQHGAKRPASPNNKGCSTTWESADLGDDERKLKFLRLMGAGKKDPTGRPHPGDHKSTSHFRTGDEEKKINEELEHQFHQSLDSQLSGRNRRHCGLGFSEPEAEEPELQQISAPADSATDSSNDSETKDSLNSVKSSGEEHQSEDADAKKQDLKSNYKMMFVKSSTN</sequence>
<dbReference type="Proteomes" id="UP000288216">
    <property type="component" value="Unassembled WGS sequence"/>
</dbReference>
<name>A0A401Q5Q8_SCYTO</name>
<feature type="domain" description="Small acidic protein-like" evidence="4">
    <location>
        <begin position="35"/>
        <end position="111"/>
    </location>
</feature>
<feature type="compositionally biased region" description="Polar residues" evidence="3">
    <location>
        <begin position="132"/>
        <end position="150"/>
    </location>
</feature>
<dbReference type="STRING" id="75743.A0A401Q5Q8"/>
<reference evidence="5 6" key="1">
    <citation type="journal article" date="2018" name="Nat. Ecol. Evol.">
        <title>Shark genomes provide insights into elasmobranch evolution and the origin of vertebrates.</title>
        <authorList>
            <person name="Hara Y"/>
            <person name="Yamaguchi K"/>
            <person name="Onimaru K"/>
            <person name="Kadota M"/>
            <person name="Koyanagi M"/>
            <person name="Keeley SD"/>
            <person name="Tatsumi K"/>
            <person name="Tanaka K"/>
            <person name="Motone F"/>
            <person name="Kageyama Y"/>
            <person name="Nozu R"/>
            <person name="Adachi N"/>
            <person name="Nishimura O"/>
            <person name="Nakagawa R"/>
            <person name="Tanegashima C"/>
            <person name="Kiyatake I"/>
            <person name="Matsumoto R"/>
            <person name="Murakumo K"/>
            <person name="Nishida K"/>
            <person name="Terakita A"/>
            <person name="Kuratani S"/>
            <person name="Sato K"/>
            <person name="Hyodo S Kuraku.S."/>
        </authorList>
    </citation>
    <scope>NUCLEOTIDE SEQUENCE [LARGE SCALE GENOMIC DNA]</scope>
</reference>
<dbReference type="InterPro" id="IPR026714">
    <property type="entry name" value="SMAP"/>
</dbReference>
<dbReference type="Pfam" id="PF15477">
    <property type="entry name" value="SMAP"/>
    <property type="match status" value="1"/>
</dbReference>
<evidence type="ECO:0000259" key="4">
    <source>
        <dbReference type="Pfam" id="PF15477"/>
    </source>
</evidence>
<dbReference type="InterPro" id="IPR028124">
    <property type="entry name" value="SMAP_dom"/>
</dbReference>
<evidence type="ECO:0000256" key="1">
    <source>
        <dbReference type="ARBA" id="ARBA00006502"/>
    </source>
</evidence>
<feature type="compositionally biased region" description="Polar residues" evidence="3">
    <location>
        <begin position="25"/>
        <end position="36"/>
    </location>
</feature>
<keyword evidence="6" id="KW-1185">Reference proteome</keyword>